<evidence type="ECO:0000313" key="13">
    <source>
        <dbReference type="Proteomes" id="UP000217199"/>
    </source>
</evidence>
<keyword evidence="9" id="KW-1133">Transmembrane helix</keyword>
<dbReference type="Gene3D" id="3.40.390.10">
    <property type="entry name" value="Collagenase (Catalytic Domain)"/>
    <property type="match status" value="1"/>
</dbReference>
<accession>A0A286UWC3</accession>
<dbReference type="OrthoDB" id="6475849at2759"/>
<dbReference type="InterPro" id="IPR024079">
    <property type="entry name" value="MetalloPept_cat_dom_sf"/>
</dbReference>
<proteinExistence type="inferred from homology"/>
<dbReference type="Proteomes" id="UP000217199">
    <property type="component" value="Unassembled WGS sequence"/>
</dbReference>
<evidence type="ECO:0000256" key="5">
    <source>
        <dbReference type="ARBA" id="ARBA00022801"/>
    </source>
</evidence>
<keyword evidence="5" id="KW-0378">Hydrolase</keyword>
<dbReference type="SUPFAM" id="SSF55486">
    <property type="entry name" value="Metalloproteases ('zincins'), catalytic domain"/>
    <property type="match status" value="1"/>
</dbReference>
<dbReference type="PANTHER" id="PTHR11733:SF167">
    <property type="entry name" value="FI17812P1-RELATED"/>
    <property type="match status" value="1"/>
</dbReference>
<feature type="domain" description="Peptidase M13 C-terminal" evidence="10">
    <location>
        <begin position="680"/>
        <end position="890"/>
    </location>
</feature>
<keyword evidence="6" id="KW-0862">Zinc</keyword>
<keyword evidence="9" id="KW-0472">Membrane</keyword>
<keyword evidence="7" id="KW-0482">Metalloprotease</keyword>
<dbReference type="InterPro" id="IPR018497">
    <property type="entry name" value="Peptidase_M13_C"/>
</dbReference>
<comment type="cofactor">
    <cofactor evidence="1">
        <name>Zn(2+)</name>
        <dbReference type="ChEBI" id="CHEBI:29105"/>
    </cofactor>
</comment>
<evidence type="ECO:0000256" key="8">
    <source>
        <dbReference type="SAM" id="MobiDB-lite"/>
    </source>
</evidence>
<keyword evidence="13" id="KW-1185">Reference proteome</keyword>
<feature type="transmembrane region" description="Helical" evidence="9">
    <location>
        <begin position="58"/>
        <end position="78"/>
    </location>
</feature>
<dbReference type="Pfam" id="PF05649">
    <property type="entry name" value="Peptidase_M13_N"/>
    <property type="match status" value="1"/>
</dbReference>
<dbReference type="PROSITE" id="PS51885">
    <property type="entry name" value="NEPRILYSIN"/>
    <property type="match status" value="1"/>
</dbReference>
<feature type="domain" description="Peptidase M13 N-terminal" evidence="11">
    <location>
        <begin position="171"/>
        <end position="619"/>
    </location>
</feature>
<evidence type="ECO:0000256" key="4">
    <source>
        <dbReference type="ARBA" id="ARBA00022723"/>
    </source>
</evidence>
<keyword evidence="9" id="KW-0812">Transmembrane</keyword>
<dbReference type="Gene3D" id="1.10.1380.10">
    <property type="entry name" value="Neutral endopeptidase , domain2"/>
    <property type="match status" value="1"/>
</dbReference>
<organism evidence="12 13">
    <name type="scientific">Pyrrhoderma noxium</name>
    <dbReference type="NCBI Taxonomy" id="2282107"/>
    <lineage>
        <taxon>Eukaryota</taxon>
        <taxon>Fungi</taxon>
        <taxon>Dikarya</taxon>
        <taxon>Basidiomycota</taxon>
        <taxon>Agaricomycotina</taxon>
        <taxon>Agaricomycetes</taxon>
        <taxon>Hymenochaetales</taxon>
        <taxon>Hymenochaetaceae</taxon>
        <taxon>Pyrrhoderma</taxon>
    </lineage>
</organism>
<gene>
    <name evidence="12" type="ORF">PNOK_0098100</name>
</gene>
<comment type="caution">
    <text evidence="12">The sequence shown here is derived from an EMBL/GenBank/DDBJ whole genome shotgun (WGS) entry which is preliminary data.</text>
</comment>
<name>A0A286UWC3_9AGAM</name>
<keyword evidence="4" id="KW-0479">Metal-binding</keyword>
<evidence type="ECO:0000256" key="6">
    <source>
        <dbReference type="ARBA" id="ARBA00022833"/>
    </source>
</evidence>
<evidence type="ECO:0000256" key="1">
    <source>
        <dbReference type="ARBA" id="ARBA00001947"/>
    </source>
</evidence>
<dbReference type="GO" id="GO:0005886">
    <property type="term" value="C:plasma membrane"/>
    <property type="evidence" value="ECO:0007669"/>
    <property type="project" value="TreeGrafter"/>
</dbReference>
<dbReference type="InterPro" id="IPR000718">
    <property type="entry name" value="Peptidase_M13"/>
</dbReference>
<dbReference type="STRING" id="2282107.A0A286UWC3"/>
<sequence length="893" mass="99913">MTDSGYREPRFSSDREDAPLLRDPDENSYDRDAPRIKKTFSEHVNDIIQEPLTTLAKILLILVLLLLLLTSVFVGLFAGAEHRLTHDREWRNAPTTTTVFYSTTVLGPTNTATNTATTTAITTATATITVPGPPSPTKIPETDPNENLCTTPDCVILSASILQNLDQSQDPCEDFYEFSNGGWFSKNEIPPGKGLYGSFNVVSQENKRIIRRILDSEAGNSLKASDAYDDQTLTKLRDLYLSCMNESLLDERGLSPLLDIVRAVRDLYRSDVWKKPKSAEAEVSSNYGLTAAISFLHSRGIGGLFDIDIDGDVGVDPNFMTLWFSQPGLGLPSKEYYTEKPVVELYTETLTRFISALDDNTDEEVFEPKAATASLHTEEDEKTWPSWPWPPWGDDDSGDEHKKPLNKTERSKILAKNVVKFEKKIAKASLDLEVLQGNPFATYNPVKFHVLSGQLPQIDFPTYFSTFTPRNFPERVILTSTTYAASLSSILSETDNETIEAYLVTRIALAYASLLGHETEVWKANRELVGTLQGIKKGQEPDRSEWCIQKVEDTLGFGAGRFFVQEAFGGDSKKKGTKVITDIIDTFKESLKNLHWMDEKSAKAAAEKADAIRVKVGYPLSPNTESSRSIALYYRLVLVDKAEFFESVVSARISEVFKQWQTLGKQRDTQAWLMYPSMVNAYFNPPANEIVFPAGILQPPFFNAKWPAYLQYGAFGAVAAHELTHAFDSAGRLYNQQGKLEQWWTNATSEGFNGIQKCIANQYSNYSIEDGKGGKLHVNGNLTSGENIGDSGLVQAYRAWHGQFHSEEEKRLEPLLPGLNYTQEQLFFIGFGQIWAQLIKPAAAVQRIRTDPHSPNKYRVEGTLANIPEFAAAFQCKEGTKMNPPKEKRCVLW</sequence>
<comment type="similarity">
    <text evidence="2">Belongs to the peptidase M13 family.</text>
</comment>
<reference evidence="12 13" key="1">
    <citation type="journal article" date="2017" name="Mol. Ecol.">
        <title>Comparative and population genomic landscape of Phellinus noxius: A hypervariable fungus causing root rot in trees.</title>
        <authorList>
            <person name="Chung C.L."/>
            <person name="Lee T.J."/>
            <person name="Akiba M."/>
            <person name="Lee H.H."/>
            <person name="Kuo T.H."/>
            <person name="Liu D."/>
            <person name="Ke H.M."/>
            <person name="Yokoi T."/>
            <person name="Roa M.B."/>
            <person name="Lu M.J."/>
            <person name="Chang Y.Y."/>
            <person name="Ann P.J."/>
            <person name="Tsai J.N."/>
            <person name="Chen C.Y."/>
            <person name="Tzean S.S."/>
            <person name="Ota Y."/>
            <person name="Hattori T."/>
            <person name="Sahashi N."/>
            <person name="Liou R.F."/>
            <person name="Kikuchi T."/>
            <person name="Tsai I.J."/>
        </authorList>
    </citation>
    <scope>NUCLEOTIDE SEQUENCE [LARGE SCALE GENOMIC DNA]</scope>
    <source>
        <strain evidence="12 13">FFPRI411160</strain>
    </source>
</reference>
<dbReference type="InterPro" id="IPR042089">
    <property type="entry name" value="Peptidase_M13_dom_2"/>
</dbReference>
<evidence type="ECO:0000313" key="12">
    <source>
        <dbReference type="EMBL" id="PAV23913.1"/>
    </source>
</evidence>
<dbReference type="PRINTS" id="PR00786">
    <property type="entry name" value="NEPRILYSIN"/>
</dbReference>
<dbReference type="GO" id="GO:0016485">
    <property type="term" value="P:protein processing"/>
    <property type="evidence" value="ECO:0007669"/>
    <property type="project" value="TreeGrafter"/>
</dbReference>
<dbReference type="GO" id="GO:0046872">
    <property type="term" value="F:metal ion binding"/>
    <property type="evidence" value="ECO:0007669"/>
    <property type="project" value="UniProtKB-KW"/>
</dbReference>
<feature type="region of interest" description="Disordered" evidence="8">
    <location>
        <begin position="371"/>
        <end position="406"/>
    </location>
</feature>
<evidence type="ECO:0000259" key="10">
    <source>
        <dbReference type="Pfam" id="PF01431"/>
    </source>
</evidence>
<keyword evidence="3" id="KW-0645">Protease</keyword>
<dbReference type="EMBL" id="NBII01000001">
    <property type="protein sequence ID" value="PAV23913.1"/>
    <property type="molecule type" value="Genomic_DNA"/>
</dbReference>
<dbReference type="Pfam" id="PF01431">
    <property type="entry name" value="Peptidase_M13"/>
    <property type="match status" value="1"/>
</dbReference>
<dbReference type="CDD" id="cd08662">
    <property type="entry name" value="M13"/>
    <property type="match status" value="1"/>
</dbReference>
<evidence type="ECO:0000259" key="11">
    <source>
        <dbReference type="Pfam" id="PF05649"/>
    </source>
</evidence>
<evidence type="ECO:0000256" key="9">
    <source>
        <dbReference type="SAM" id="Phobius"/>
    </source>
</evidence>
<dbReference type="AlphaFoldDB" id="A0A286UWC3"/>
<dbReference type="InterPro" id="IPR008753">
    <property type="entry name" value="Peptidase_M13_N"/>
</dbReference>
<evidence type="ECO:0000256" key="3">
    <source>
        <dbReference type="ARBA" id="ARBA00022670"/>
    </source>
</evidence>
<evidence type="ECO:0000256" key="2">
    <source>
        <dbReference type="ARBA" id="ARBA00007357"/>
    </source>
</evidence>
<evidence type="ECO:0000256" key="7">
    <source>
        <dbReference type="ARBA" id="ARBA00023049"/>
    </source>
</evidence>
<feature type="region of interest" description="Disordered" evidence="8">
    <location>
        <begin position="1"/>
        <end position="32"/>
    </location>
</feature>
<dbReference type="PANTHER" id="PTHR11733">
    <property type="entry name" value="ZINC METALLOPROTEASE FAMILY M13 NEPRILYSIN-RELATED"/>
    <property type="match status" value="1"/>
</dbReference>
<dbReference type="GO" id="GO:0004222">
    <property type="term" value="F:metalloendopeptidase activity"/>
    <property type="evidence" value="ECO:0007669"/>
    <property type="project" value="InterPro"/>
</dbReference>
<dbReference type="InParanoid" id="A0A286UWC3"/>
<protein>
    <submittedName>
        <fullName evidence="12">Endothelin-converting enzyme 1</fullName>
    </submittedName>
</protein>